<reference evidence="3" key="1">
    <citation type="submission" date="2021-02" db="EMBL/GenBank/DDBJ databases">
        <authorList>
            <person name="Nowell W R."/>
        </authorList>
    </citation>
    <scope>NUCLEOTIDE SEQUENCE</scope>
    <source>
        <strain evidence="3">Ploen Becks lab</strain>
    </source>
</reference>
<feature type="compositionally biased region" description="Polar residues" evidence="1">
    <location>
        <begin position="75"/>
        <end position="84"/>
    </location>
</feature>
<dbReference type="AlphaFoldDB" id="A0A814AZC1"/>
<dbReference type="EMBL" id="CAJNOC010002238">
    <property type="protein sequence ID" value="CAF0921130.1"/>
    <property type="molecule type" value="Genomic_DNA"/>
</dbReference>
<feature type="chain" id="PRO_5032781642" evidence="2">
    <location>
        <begin position="23"/>
        <end position="84"/>
    </location>
</feature>
<organism evidence="3 4">
    <name type="scientific">Brachionus calyciflorus</name>
    <dbReference type="NCBI Taxonomy" id="104777"/>
    <lineage>
        <taxon>Eukaryota</taxon>
        <taxon>Metazoa</taxon>
        <taxon>Spiralia</taxon>
        <taxon>Gnathifera</taxon>
        <taxon>Rotifera</taxon>
        <taxon>Eurotatoria</taxon>
        <taxon>Monogononta</taxon>
        <taxon>Pseudotrocha</taxon>
        <taxon>Ploima</taxon>
        <taxon>Brachionidae</taxon>
        <taxon>Brachionus</taxon>
    </lineage>
</organism>
<keyword evidence="4" id="KW-1185">Reference proteome</keyword>
<protein>
    <submittedName>
        <fullName evidence="3">Uncharacterized protein</fullName>
    </submittedName>
</protein>
<dbReference type="OrthoDB" id="10478811at2759"/>
<sequence length="84" mass="9529">MNQKIIFLTLIIALICVNTFEAKKHNCNCSWTNGRRNCGTNDDSRCWKVCCGKKRSLETEDLDDDNDLNTEKSNSEPQNEGLSS</sequence>
<evidence type="ECO:0000256" key="2">
    <source>
        <dbReference type="SAM" id="SignalP"/>
    </source>
</evidence>
<evidence type="ECO:0000313" key="4">
    <source>
        <dbReference type="Proteomes" id="UP000663879"/>
    </source>
</evidence>
<evidence type="ECO:0000256" key="1">
    <source>
        <dbReference type="SAM" id="MobiDB-lite"/>
    </source>
</evidence>
<keyword evidence="2" id="KW-0732">Signal</keyword>
<name>A0A814AZC1_9BILA</name>
<evidence type="ECO:0000313" key="3">
    <source>
        <dbReference type="EMBL" id="CAF0921130.1"/>
    </source>
</evidence>
<gene>
    <name evidence="3" type="ORF">OXX778_LOCUS12388</name>
</gene>
<feature type="signal peptide" evidence="2">
    <location>
        <begin position="1"/>
        <end position="22"/>
    </location>
</feature>
<feature type="region of interest" description="Disordered" evidence="1">
    <location>
        <begin position="60"/>
        <end position="84"/>
    </location>
</feature>
<dbReference type="Proteomes" id="UP000663879">
    <property type="component" value="Unassembled WGS sequence"/>
</dbReference>
<proteinExistence type="predicted"/>
<comment type="caution">
    <text evidence="3">The sequence shown here is derived from an EMBL/GenBank/DDBJ whole genome shotgun (WGS) entry which is preliminary data.</text>
</comment>
<accession>A0A814AZC1</accession>